<gene>
    <name evidence="2" type="ORF">Acor_36850</name>
</gene>
<name>A0A5M3W3A4_9ACTN</name>
<dbReference type="OrthoDB" id="3542336at2"/>
<evidence type="ECO:0008006" key="4">
    <source>
        <dbReference type="Google" id="ProtNLM"/>
    </source>
</evidence>
<dbReference type="RefSeq" id="WP_155337898.1">
    <property type="nucleotide sequence ID" value="NZ_BAAABN010000061.1"/>
</dbReference>
<protein>
    <recommendedName>
        <fullName evidence="4">Chitin-binding type-3 domain-containing protein</fullName>
    </recommendedName>
</protein>
<feature type="chain" id="PRO_5024388868" description="Chitin-binding type-3 domain-containing protein" evidence="1">
    <location>
        <begin position="24"/>
        <end position="74"/>
    </location>
</feature>
<proteinExistence type="predicted"/>
<sequence length="74" mass="8057">MRKVRVLLGATALGIGIMVTATAAPAQADSIKHAWFSEGACIYGGNMGIQAGWWTTYRCVHGNEQNPNLWFLYA</sequence>
<comment type="caution">
    <text evidence="2">The sequence shown here is derived from an EMBL/GenBank/DDBJ whole genome shotgun (WGS) entry which is preliminary data.</text>
</comment>
<organism evidence="2 3">
    <name type="scientific">Acrocarpospora corrugata</name>
    <dbReference type="NCBI Taxonomy" id="35763"/>
    <lineage>
        <taxon>Bacteria</taxon>
        <taxon>Bacillati</taxon>
        <taxon>Actinomycetota</taxon>
        <taxon>Actinomycetes</taxon>
        <taxon>Streptosporangiales</taxon>
        <taxon>Streptosporangiaceae</taxon>
        <taxon>Acrocarpospora</taxon>
    </lineage>
</organism>
<accession>A0A5M3W3A4</accession>
<dbReference type="Proteomes" id="UP000334990">
    <property type="component" value="Unassembled WGS sequence"/>
</dbReference>
<dbReference type="AlphaFoldDB" id="A0A5M3W3A4"/>
<feature type="signal peptide" evidence="1">
    <location>
        <begin position="1"/>
        <end position="23"/>
    </location>
</feature>
<evidence type="ECO:0000256" key="1">
    <source>
        <dbReference type="SAM" id="SignalP"/>
    </source>
</evidence>
<keyword evidence="1" id="KW-0732">Signal</keyword>
<dbReference type="EMBL" id="BLAD01000052">
    <property type="protein sequence ID" value="GES01621.1"/>
    <property type="molecule type" value="Genomic_DNA"/>
</dbReference>
<evidence type="ECO:0000313" key="2">
    <source>
        <dbReference type="EMBL" id="GES01621.1"/>
    </source>
</evidence>
<evidence type="ECO:0000313" key="3">
    <source>
        <dbReference type="Proteomes" id="UP000334990"/>
    </source>
</evidence>
<keyword evidence="3" id="KW-1185">Reference proteome</keyword>
<reference evidence="2 3" key="1">
    <citation type="submission" date="2019-10" db="EMBL/GenBank/DDBJ databases">
        <title>Whole genome shotgun sequence of Acrocarpospora corrugata NBRC 13972.</title>
        <authorList>
            <person name="Ichikawa N."/>
            <person name="Kimura A."/>
            <person name="Kitahashi Y."/>
            <person name="Komaki H."/>
            <person name="Oguchi A."/>
        </authorList>
    </citation>
    <scope>NUCLEOTIDE SEQUENCE [LARGE SCALE GENOMIC DNA]</scope>
    <source>
        <strain evidence="2 3">NBRC 13972</strain>
    </source>
</reference>